<organism evidence="1 2">
    <name type="scientific">Jiulongibacter sediminis</name>
    <dbReference type="NCBI Taxonomy" id="1605367"/>
    <lineage>
        <taxon>Bacteria</taxon>
        <taxon>Pseudomonadati</taxon>
        <taxon>Bacteroidota</taxon>
        <taxon>Cytophagia</taxon>
        <taxon>Cytophagales</taxon>
        <taxon>Leadbetterellaceae</taxon>
        <taxon>Jiulongibacter</taxon>
    </lineage>
</organism>
<protein>
    <recommendedName>
        <fullName evidence="3">2'-5' RNA ligase</fullName>
    </recommendedName>
</protein>
<proteinExistence type="predicted"/>
<keyword evidence="2" id="KW-1185">Reference proteome</keyword>
<dbReference type="AlphaFoldDB" id="A0A0P7BYL4"/>
<name>A0A0P7BYL4_9BACT</name>
<accession>A0A0P7BYL4</accession>
<dbReference type="Proteomes" id="UP000050454">
    <property type="component" value="Unassembled WGS sequence"/>
</dbReference>
<comment type="caution">
    <text evidence="1">The sequence shown here is derived from an EMBL/GenBank/DDBJ whole genome shotgun (WGS) entry which is preliminary data.</text>
</comment>
<dbReference type="Gene3D" id="3.90.1140.10">
    <property type="entry name" value="Cyclic phosphodiesterase"/>
    <property type="match status" value="1"/>
</dbReference>
<dbReference type="Pfam" id="PF13563">
    <property type="entry name" value="2_5_RNA_ligase2"/>
    <property type="match status" value="1"/>
</dbReference>
<evidence type="ECO:0008006" key="3">
    <source>
        <dbReference type="Google" id="ProtNLM"/>
    </source>
</evidence>
<dbReference type="EMBL" id="LGTQ01000015">
    <property type="protein sequence ID" value="KPM46649.1"/>
    <property type="molecule type" value="Genomic_DNA"/>
</dbReference>
<evidence type="ECO:0000313" key="2">
    <source>
        <dbReference type="Proteomes" id="UP000050454"/>
    </source>
</evidence>
<dbReference type="SUPFAM" id="SSF55144">
    <property type="entry name" value="LigT-like"/>
    <property type="match status" value="1"/>
</dbReference>
<reference evidence="1 2" key="1">
    <citation type="submission" date="2015-07" db="EMBL/GenBank/DDBJ databases">
        <title>The draft genome sequence of Leadbetterella sp. JN14-9.</title>
        <authorList>
            <person name="Liu Y."/>
            <person name="Du J."/>
            <person name="Shao Z."/>
        </authorList>
    </citation>
    <scope>NUCLEOTIDE SEQUENCE [LARGE SCALE GENOMIC DNA]</scope>
    <source>
        <strain evidence="1 2">JN14-9</strain>
    </source>
</reference>
<dbReference type="InterPro" id="IPR009097">
    <property type="entry name" value="Cyclic_Pdiesterase"/>
</dbReference>
<sequence>MMNEMFKVEEECEILLFLTLPPEAESIIKDQKKEFRDLLGNEEFSHSKPHITLLTWKVTTDRLVSCSKKLSTTLACCQPFSITISGVDAFVSKKSKTMYSIIKNPEQLDNVYKQLSSLKQQPGSGSYFKIYGTPHITIGQSKIENKGFDTLLTIFQKDPISFDCLISEYSVRINYFKRGKWSTFYEGKLGV</sequence>
<gene>
    <name evidence="1" type="ORF">AFM12_17845</name>
</gene>
<dbReference type="STRING" id="1605367.AFM12_17845"/>
<evidence type="ECO:0000313" key="1">
    <source>
        <dbReference type="EMBL" id="KPM46649.1"/>
    </source>
</evidence>